<organism evidence="1 2">
    <name type="scientific">Trifolium medium</name>
    <dbReference type="NCBI Taxonomy" id="97028"/>
    <lineage>
        <taxon>Eukaryota</taxon>
        <taxon>Viridiplantae</taxon>
        <taxon>Streptophyta</taxon>
        <taxon>Embryophyta</taxon>
        <taxon>Tracheophyta</taxon>
        <taxon>Spermatophyta</taxon>
        <taxon>Magnoliopsida</taxon>
        <taxon>eudicotyledons</taxon>
        <taxon>Gunneridae</taxon>
        <taxon>Pentapetalae</taxon>
        <taxon>rosids</taxon>
        <taxon>fabids</taxon>
        <taxon>Fabales</taxon>
        <taxon>Fabaceae</taxon>
        <taxon>Papilionoideae</taxon>
        <taxon>50 kb inversion clade</taxon>
        <taxon>NPAAA clade</taxon>
        <taxon>Hologalegina</taxon>
        <taxon>IRL clade</taxon>
        <taxon>Trifolieae</taxon>
        <taxon>Trifolium</taxon>
    </lineage>
</organism>
<comment type="caution">
    <text evidence="1">The sequence shown here is derived from an EMBL/GenBank/DDBJ whole genome shotgun (WGS) entry which is preliminary data.</text>
</comment>
<feature type="non-terminal residue" evidence="1">
    <location>
        <position position="1"/>
    </location>
</feature>
<accession>A0A392UEP9</accession>
<keyword evidence="2" id="KW-1185">Reference proteome</keyword>
<evidence type="ECO:0000313" key="1">
    <source>
        <dbReference type="EMBL" id="MCI72019.1"/>
    </source>
</evidence>
<dbReference type="AlphaFoldDB" id="A0A392UEP9"/>
<protein>
    <recommendedName>
        <fullName evidence="3">Heat-shock protein</fullName>
    </recommendedName>
</protein>
<proteinExistence type="predicted"/>
<name>A0A392UEP9_9FABA</name>
<reference evidence="1 2" key="1">
    <citation type="journal article" date="2018" name="Front. Plant Sci.">
        <title>Red Clover (Trifolium pratense) and Zigzag Clover (T. medium) - A Picture of Genomic Similarities and Differences.</title>
        <authorList>
            <person name="Dluhosova J."/>
            <person name="Istvanek J."/>
            <person name="Nedelnik J."/>
            <person name="Repkova J."/>
        </authorList>
    </citation>
    <scope>NUCLEOTIDE SEQUENCE [LARGE SCALE GENOMIC DNA]</scope>
    <source>
        <strain evidence="2">cv. 10/8</strain>
        <tissue evidence="1">Leaf</tissue>
    </source>
</reference>
<sequence length="50" mass="5577">ALLHDFSLQAQSSDTWQWRPDPVRGFSVRGAYQLLTTHLIGPVAAVEDLI</sequence>
<dbReference type="Proteomes" id="UP000265520">
    <property type="component" value="Unassembled WGS sequence"/>
</dbReference>
<evidence type="ECO:0000313" key="2">
    <source>
        <dbReference type="Proteomes" id="UP000265520"/>
    </source>
</evidence>
<evidence type="ECO:0008006" key="3">
    <source>
        <dbReference type="Google" id="ProtNLM"/>
    </source>
</evidence>
<dbReference type="EMBL" id="LXQA010808778">
    <property type="protein sequence ID" value="MCI72019.1"/>
    <property type="molecule type" value="Genomic_DNA"/>
</dbReference>